<dbReference type="Proteomes" id="UP000466683">
    <property type="component" value="Chromosome"/>
</dbReference>
<organism evidence="1 2">
    <name type="scientific">Mycolicibacterium boenickei</name>
    <dbReference type="NCBI Taxonomy" id="146017"/>
    <lineage>
        <taxon>Bacteria</taxon>
        <taxon>Bacillati</taxon>
        <taxon>Actinomycetota</taxon>
        <taxon>Actinomycetes</taxon>
        <taxon>Mycobacteriales</taxon>
        <taxon>Mycobacteriaceae</taxon>
        <taxon>Mycolicibacterium</taxon>
    </lineage>
</organism>
<name>A0ABN5ZCX1_9MYCO</name>
<accession>A0ABN5ZCX1</accession>
<evidence type="ECO:0000313" key="1">
    <source>
        <dbReference type="EMBL" id="BBX90794.1"/>
    </source>
</evidence>
<reference evidence="1 2" key="1">
    <citation type="journal article" date="2019" name="Emerg. Microbes Infect.">
        <title>Comprehensive subspecies identification of 175 nontuberculous mycobacteria species based on 7547 genomic profiles.</title>
        <authorList>
            <person name="Matsumoto Y."/>
            <person name="Kinjo T."/>
            <person name="Motooka D."/>
            <person name="Nabeya D."/>
            <person name="Jung N."/>
            <person name="Uechi K."/>
            <person name="Horii T."/>
            <person name="Iida T."/>
            <person name="Fujita J."/>
            <person name="Nakamura S."/>
        </authorList>
    </citation>
    <scope>NUCLEOTIDE SEQUENCE [LARGE SCALE GENOMIC DNA]</scope>
    <source>
        <strain evidence="1 2">JCM 15653</strain>
    </source>
</reference>
<dbReference type="EMBL" id="AP022579">
    <property type="protein sequence ID" value="BBX90794.1"/>
    <property type="molecule type" value="Genomic_DNA"/>
</dbReference>
<protein>
    <submittedName>
        <fullName evidence="1">Uncharacterized protein</fullName>
    </submittedName>
</protein>
<proteinExistence type="predicted"/>
<gene>
    <name evidence="1" type="ORF">MBOE_24430</name>
</gene>
<evidence type="ECO:0000313" key="2">
    <source>
        <dbReference type="Proteomes" id="UP000466683"/>
    </source>
</evidence>
<sequence length="73" mass="7985">MPTPGEQRRAGFRHDRRGAVLLDDVNDVPAQPLQHPIDAHIEDILSPARQVLFAVILGADLEILSTHVDAADI</sequence>
<keyword evidence="2" id="KW-1185">Reference proteome</keyword>